<keyword evidence="4" id="KW-1185">Reference proteome</keyword>
<dbReference type="eggNOG" id="COG3070">
    <property type="taxonomic scope" value="Bacteria"/>
</dbReference>
<organism evidence="3 4">
    <name type="scientific">Azorhizobium caulinodans (strain ATCC 43989 / DSM 5975 / JCM 20966 / LMG 6465 / NBRC 14845 / NCIMB 13405 / ORS 571)</name>
    <dbReference type="NCBI Taxonomy" id="438753"/>
    <lineage>
        <taxon>Bacteria</taxon>
        <taxon>Pseudomonadati</taxon>
        <taxon>Pseudomonadota</taxon>
        <taxon>Alphaproteobacteria</taxon>
        <taxon>Hyphomicrobiales</taxon>
        <taxon>Xanthobacteraceae</taxon>
        <taxon>Azorhizobium</taxon>
    </lineage>
</organism>
<dbReference type="InterPro" id="IPR007076">
    <property type="entry name" value="TfoX_N"/>
</dbReference>
<dbReference type="HOGENOM" id="CLU_125849_3_0_5"/>
<feature type="domain" description="TfoX N-terminal" evidence="2">
    <location>
        <begin position="8"/>
        <end position="97"/>
    </location>
</feature>
<name>A8IAK2_AZOC5</name>
<reference evidence="3 4" key="3">
    <citation type="journal article" date="2008" name="BMC Genomics">
        <title>The genome of the versatile nitrogen fixer Azorhizobium caulinodans ORS571.</title>
        <authorList>
            <person name="Lee KB."/>
            <person name="Backer P.D."/>
            <person name="Aono T."/>
            <person name="Liu CT."/>
            <person name="Suzuki S."/>
            <person name="Suzuki T."/>
            <person name="Kaneko T."/>
            <person name="Yamada M."/>
            <person name="Tabata S."/>
            <person name="Kupfer D.M."/>
            <person name="Najar F.Z."/>
            <person name="Wiley G.B."/>
            <person name="Roe B."/>
            <person name="Binnewies T.T."/>
            <person name="Ussery D.W."/>
            <person name="D'Haeze W."/>
            <person name="Herder J.D."/>
            <person name="Gevers D."/>
            <person name="Vereecke D."/>
            <person name="Holsters M."/>
            <person name="Oyaizu H."/>
        </authorList>
    </citation>
    <scope>NUCLEOTIDE SEQUENCE [LARGE SCALE GENOMIC DNA]</scope>
    <source>
        <strain evidence="4">ATCC 43989 / DSM 5975 / JCM 20966 / LMG 6465 / NBRC 14845 / NCIMB 13405 / ORS 571</strain>
    </source>
</reference>
<dbReference type="PANTHER" id="PTHR36121:SF1">
    <property type="entry name" value="PROTEIN SXY"/>
    <property type="match status" value="1"/>
</dbReference>
<feature type="region of interest" description="Disordered" evidence="1">
    <location>
        <begin position="107"/>
        <end position="143"/>
    </location>
</feature>
<dbReference type="SUPFAM" id="SSF159894">
    <property type="entry name" value="YgaC/TfoX-N like"/>
    <property type="match status" value="1"/>
</dbReference>
<dbReference type="Pfam" id="PF04993">
    <property type="entry name" value="TfoX_N"/>
    <property type="match status" value="1"/>
</dbReference>
<proteinExistence type="predicted"/>
<sequence length="143" mass="15309">MDRDDLADLLAPLGPVEIKRMFGGHGIFYDGRMFALESGGDLFIKADGDFAQELAALGCAPLGYTARNRQVTLPYWTLPEAALDDPEAREVLFRRAQGVARAGAVKKARGKKAASKAPAGPAPDFDALGIGVPASQRQTRRKP</sequence>
<reference evidence="4" key="2">
    <citation type="submission" date="2007-04" db="EMBL/GenBank/DDBJ databases">
        <title>Complete genome sequence of the nitrogen-fixing bacterium Azorhizobium caulinodans ORS571.</title>
        <authorList>
            <person name="Lee K.B."/>
            <person name="Backer P.D."/>
            <person name="Aono T."/>
            <person name="Liu C.T."/>
            <person name="Suzuki S."/>
            <person name="Suzuki T."/>
            <person name="Kaneko T."/>
            <person name="Yamada M."/>
            <person name="Tabata S."/>
            <person name="Kupfer D.M."/>
            <person name="Najar F.Z."/>
            <person name="Wiley G.B."/>
            <person name="Roe B."/>
            <person name="Binnewies T."/>
            <person name="Ussery D."/>
            <person name="Vereecke D."/>
            <person name="Gevers D."/>
            <person name="Holsters M."/>
            <person name="Oyaizu H."/>
        </authorList>
    </citation>
    <scope>NUCLEOTIDE SEQUENCE [LARGE SCALE GENOMIC DNA]</scope>
    <source>
        <strain evidence="4">ATCC 43989 / DSM 5975 / JCM 20966 / LMG 6465 / NBRC 14845 / NCIMB 13405 / ORS 571</strain>
    </source>
</reference>
<evidence type="ECO:0000259" key="2">
    <source>
        <dbReference type="Pfam" id="PF04993"/>
    </source>
</evidence>
<dbReference type="InterPro" id="IPR047525">
    <property type="entry name" value="TfoX-like"/>
</dbReference>
<reference evidence="3 4" key="4">
    <citation type="journal article" date="2009" name="Appl. Environ. Microbiol.">
        <title>Comparative genome-wide transcriptional profiling of Azorhizobium caulinodans ORS571 grown under free-living and symbiotic conditions.</title>
        <authorList>
            <person name="Tsukada S."/>
            <person name="Aono T."/>
            <person name="Akiba N."/>
            <person name="Lee KB."/>
            <person name="Liu CT."/>
            <person name="Toyazaki H."/>
            <person name="Oyaizu H."/>
        </authorList>
    </citation>
    <scope>NUCLEOTIDE SEQUENCE [LARGE SCALE GENOMIC DNA]</scope>
    <source>
        <strain evidence="4">ATCC 43989 / DSM 5975 / JCM 20966 / LMG 6465 / NBRC 14845 / NCIMB 13405 / ORS 571</strain>
    </source>
</reference>
<dbReference type="AlphaFoldDB" id="A8IAK2"/>
<reference evidence="3 4" key="5">
    <citation type="journal article" date="2010" name="Appl. Environ. Microbiol.">
        <title>phrR-like gene praR of Azorhizobium caulinodans ORS571 is essential for symbiosis with Sesbania rostrata and is involved in expression of reb genes.</title>
        <authorList>
            <person name="Akiba N."/>
            <person name="Aono T."/>
            <person name="Toyazaki H."/>
            <person name="Sato S."/>
            <person name="Oyaizu H."/>
        </authorList>
    </citation>
    <scope>NUCLEOTIDE SEQUENCE [LARGE SCALE GENOMIC DNA]</scope>
    <source>
        <strain evidence="4">ATCC 43989 / DSM 5975 / JCM 20966 / LMG 6465 / NBRC 14845 / NCIMB 13405 / ORS 571</strain>
    </source>
</reference>
<dbReference type="KEGG" id="azc:AZC_2518"/>
<dbReference type="PANTHER" id="PTHR36121">
    <property type="entry name" value="PROTEIN SXY"/>
    <property type="match status" value="1"/>
</dbReference>
<dbReference type="Proteomes" id="UP000000270">
    <property type="component" value="Chromosome"/>
</dbReference>
<dbReference type="EMBL" id="AP009384">
    <property type="protein sequence ID" value="BAF88516.1"/>
    <property type="molecule type" value="Genomic_DNA"/>
</dbReference>
<reference evidence="3 4" key="1">
    <citation type="journal article" date="2007" name="Appl. Environ. Microbiol.">
        <title>Rhizobial factors required for stem nodule maturation and maintenance in Sesbania rostrata-Azorhizobium caulinodans ORS571 symbiosis.</title>
        <authorList>
            <person name="Suzuki S."/>
            <person name="Aono T."/>
            <person name="Lee KB."/>
            <person name="Suzuki T."/>
            <person name="Liu CT."/>
            <person name="Miwa H."/>
            <person name="Wakao S."/>
            <person name="Iki T."/>
            <person name="Oyaizu H."/>
        </authorList>
    </citation>
    <scope>NUCLEOTIDE SEQUENCE [LARGE SCALE GENOMIC DNA]</scope>
    <source>
        <strain evidence="4">ATCC 43989 / DSM 5975 / JCM 20966 / LMG 6465 / NBRC 14845 / NCIMB 13405 / ORS 571</strain>
    </source>
</reference>
<dbReference type="RefSeq" id="WP_012171044.1">
    <property type="nucleotide sequence ID" value="NC_009937.1"/>
</dbReference>
<evidence type="ECO:0000256" key="1">
    <source>
        <dbReference type="SAM" id="MobiDB-lite"/>
    </source>
</evidence>
<evidence type="ECO:0000313" key="3">
    <source>
        <dbReference type="EMBL" id="BAF88516.1"/>
    </source>
</evidence>
<evidence type="ECO:0000313" key="4">
    <source>
        <dbReference type="Proteomes" id="UP000000270"/>
    </source>
</evidence>
<accession>A8IAK2</accession>
<dbReference type="STRING" id="438753.AZC_2518"/>
<gene>
    <name evidence="3" type="primary">tfoX</name>
    <name evidence="3" type="ordered locus">AZC_2518</name>
</gene>
<dbReference type="Gene3D" id="3.30.1460.30">
    <property type="entry name" value="YgaC/TfoX-N like chaperone"/>
    <property type="match status" value="1"/>
</dbReference>
<protein>
    <submittedName>
        <fullName evidence="3">TfoX protein</fullName>
    </submittedName>
</protein>
<reference evidence="3 4" key="6">
    <citation type="journal article" date="2011" name="Appl. Environ. Microbiol.">
        <title>Involvement of the azorhizobial chromosome partition gene (parA) in the onset of bacteroid differentiation during Sesbania rostrata stem nodule development.</title>
        <authorList>
            <person name="Liu CT."/>
            <person name="Lee KB."/>
            <person name="Wang YS."/>
            <person name="Peng MH."/>
            <person name="Lee KT."/>
            <person name="Suzuki S."/>
            <person name="Suzuki T."/>
            <person name="Oyaizu H."/>
        </authorList>
    </citation>
    <scope>NUCLEOTIDE SEQUENCE [LARGE SCALE GENOMIC DNA]</scope>
    <source>
        <strain evidence="4">ATCC 43989 / DSM 5975 / JCM 20966 / LMG 6465 / NBRC 14845 / NCIMB 13405 / ORS 571</strain>
    </source>
</reference>